<gene>
    <name evidence="3" type="ORF">ACFPYJ_01255</name>
</gene>
<sequence length="90" mass="9361">MNPSERKPSGEDRDKGNGSFGDNPWRAMGLIGSVGGTFAACLGLGYWLGLKLDAAQDTGYWSITGMAIGVVVAIVVAILLIRTFTGGKAN</sequence>
<feature type="transmembrane region" description="Helical" evidence="2">
    <location>
        <begin position="60"/>
        <end position="81"/>
    </location>
</feature>
<dbReference type="Pfam" id="PF09527">
    <property type="entry name" value="ATPase_gene1"/>
    <property type="match status" value="1"/>
</dbReference>
<dbReference type="EMBL" id="JBHSOW010000007">
    <property type="protein sequence ID" value="MFC5647761.1"/>
    <property type="molecule type" value="Genomic_DNA"/>
</dbReference>
<name>A0ABW0VUL0_9BACL</name>
<keyword evidence="4" id="KW-1185">Reference proteome</keyword>
<proteinExistence type="predicted"/>
<feature type="transmembrane region" description="Helical" evidence="2">
    <location>
        <begin position="27"/>
        <end position="48"/>
    </location>
</feature>
<evidence type="ECO:0000313" key="4">
    <source>
        <dbReference type="Proteomes" id="UP001596047"/>
    </source>
</evidence>
<dbReference type="RefSeq" id="WP_379186219.1">
    <property type="nucleotide sequence ID" value="NZ_JBHSOW010000007.1"/>
</dbReference>
<organism evidence="3 4">
    <name type="scientific">Paenibacillus solisilvae</name>
    <dbReference type="NCBI Taxonomy" id="2486751"/>
    <lineage>
        <taxon>Bacteria</taxon>
        <taxon>Bacillati</taxon>
        <taxon>Bacillota</taxon>
        <taxon>Bacilli</taxon>
        <taxon>Bacillales</taxon>
        <taxon>Paenibacillaceae</taxon>
        <taxon>Paenibacillus</taxon>
    </lineage>
</organism>
<feature type="compositionally biased region" description="Basic and acidic residues" evidence="1">
    <location>
        <begin position="1"/>
        <end position="16"/>
    </location>
</feature>
<evidence type="ECO:0000313" key="3">
    <source>
        <dbReference type="EMBL" id="MFC5647761.1"/>
    </source>
</evidence>
<keyword evidence="2" id="KW-1133">Transmembrane helix</keyword>
<accession>A0ABW0VUL0</accession>
<evidence type="ECO:0000256" key="2">
    <source>
        <dbReference type="SAM" id="Phobius"/>
    </source>
</evidence>
<reference evidence="4" key="1">
    <citation type="journal article" date="2019" name="Int. J. Syst. Evol. Microbiol.">
        <title>The Global Catalogue of Microorganisms (GCM) 10K type strain sequencing project: providing services to taxonomists for standard genome sequencing and annotation.</title>
        <authorList>
            <consortium name="The Broad Institute Genomics Platform"/>
            <consortium name="The Broad Institute Genome Sequencing Center for Infectious Disease"/>
            <person name="Wu L."/>
            <person name="Ma J."/>
        </authorList>
    </citation>
    <scope>NUCLEOTIDE SEQUENCE [LARGE SCALE GENOMIC DNA]</scope>
    <source>
        <strain evidence="4">CGMCC 1.3240</strain>
    </source>
</reference>
<evidence type="ECO:0000256" key="1">
    <source>
        <dbReference type="SAM" id="MobiDB-lite"/>
    </source>
</evidence>
<comment type="caution">
    <text evidence="3">The sequence shown here is derived from an EMBL/GenBank/DDBJ whole genome shotgun (WGS) entry which is preliminary data.</text>
</comment>
<keyword evidence="2" id="KW-0472">Membrane</keyword>
<dbReference type="Proteomes" id="UP001596047">
    <property type="component" value="Unassembled WGS sequence"/>
</dbReference>
<feature type="region of interest" description="Disordered" evidence="1">
    <location>
        <begin position="1"/>
        <end position="21"/>
    </location>
</feature>
<keyword evidence="2" id="KW-0812">Transmembrane</keyword>
<protein>
    <submittedName>
        <fullName evidence="3">AtpZ/AtpI family protein</fullName>
    </submittedName>
</protein>
<dbReference type="InterPro" id="IPR032820">
    <property type="entry name" value="ATPase_put"/>
</dbReference>